<evidence type="ECO:0000313" key="1">
    <source>
        <dbReference type="EMBL" id="WOJ96005.1"/>
    </source>
</evidence>
<protein>
    <submittedName>
        <fullName evidence="1">Elongation factor P hydroxylase</fullName>
    </submittedName>
</protein>
<dbReference type="EMBL" id="CP136865">
    <property type="protein sequence ID" value="WOJ96005.1"/>
    <property type="molecule type" value="Genomic_DNA"/>
</dbReference>
<name>A0ABZ0IA23_9GAMM</name>
<dbReference type="RefSeq" id="WP_407326697.1">
    <property type="nucleotide sequence ID" value="NZ_CP136865.1"/>
</dbReference>
<dbReference type="InterPro" id="IPR007411">
    <property type="entry name" value="EpmC"/>
</dbReference>
<evidence type="ECO:0000313" key="2">
    <source>
        <dbReference type="Proteomes" id="UP001626549"/>
    </source>
</evidence>
<accession>A0ABZ0IA23</accession>
<keyword evidence="1" id="KW-0648">Protein biosynthesis</keyword>
<sequence length="188" mass="20727">MNSAIPLSKALEAEQIIEIFNDLFLVSHDTCLKGGAMEPLYEPSSTGAPACIYFREDFASSALHEIAHWCIAGTVRRKQLDYGYWYDPDGRGSEAQQAFLNAEARPQALEWCFARSSGIRFSLSMDNLDAPIDAEAASRFASAVVIQARGFVAQGLPRRAERMFDALAASRGLKVSLDTLEFAVEDLR</sequence>
<gene>
    <name evidence="1" type="ORF">R0137_12230</name>
</gene>
<dbReference type="Proteomes" id="UP001626549">
    <property type="component" value="Chromosome"/>
</dbReference>
<dbReference type="GO" id="GO:0003746">
    <property type="term" value="F:translation elongation factor activity"/>
    <property type="evidence" value="ECO:0007669"/>
    <property type="project" value="UniProtKB-KW"/>
</dbReference>
<keyword evidence="1" id="KW-0251">Elongation factor</keyword>
<organism evidence="1 2">
    <name type="scientific">Congregibacter brevis</name>
    <dbReference type="NCBI Taxonomy" id="3081201"/>
    <lineage>
        <taxon>Bacteria</taxon>
        <taxon>Pseudomonadati</taxon>
        <taxon>Pseudomonadota</taxon>
        <taxon>Gammaproteobacteria</taxon>
        <taxon>Cellvibrionales</taxon>
        <taxon>Halieaceae</taxon>
        <taxon>Congregibacter</taxon>
    </lineage>
</organism>
<reference evidence="1 2" key="1">
    <citation type="submission" date="2023-10" db="EMBL/GenBank/DDBJ databases">
        <title>Two novel species belonging to the OM43/NOR5 clade.</title>
        <authorList>
            <person name="Park M."/>
        </authorList>
    </citation>
    <scope>NUCLEOTIDE SEQUENCE [LARGE SCALE GENOMIC DNA]</scope>
    <source>
        <strain evidence="1 2">IMCC45268</strain>
    </source>
</reference>
<proteinExistence type="predicted"/>
<dbReference type="Pfam" id="PF04315">
    <property type="entry name" value="EpmC"/>
    <property type="match status" value="1"/>
</dbReference>
<keyword evidence="2" id="KW-1185">Reference proteome</keyword>